<sequence>MQWDNACRAQPSSIDRMRFPKSGAIGDVIARATPLPAPTPIQETTAPETSAPGGTEVQASDEPAPSPKESGEPLISRDIATGAPELNEVMEEPGEVENEEENFTPDCSAHFDPLADYAQGAERTAHYMI</sequence>
<dbReference type="Proteomes" id="UP001447188">
    <property type="component" value="Unassembled WGS sequence"/>
</dbReference>
<feature type="compositionally biased region" description="Acidic residues" evidence="1">
    <location>
        <begin position="88"/>
        <end position="103"/>
    </location>
</feature>
<feature type="region of interest" description="Disordered" evidence="1">
    <location>
        <begin position="30"/>
        <end position="111"/>
    </location>
</feature>
<gene>
    <name evidence="2" type="ORF">Q9L58_010059</name>
</gene>
<name>A0ABR3G583_9PEZI</name>
<organism evidence="2 3">
    <name type="scientific">Discina gigas</name>
    <dbReference type="NCBI Taxonomy" id="1032678"/>
    <lineage>
        <taxon>Eukaryota</taxon>
        <taxon>Fungi</taxon>
        <taxon>Dikarya</taxon>
        <taxon>Ascomycota</taxon>
        <taxon>Pezizomycotina</taxon>
        <taxon>Pezizomycetes</taxon>
        <taxon>Pezizales</taxon>
        <taxon>Discinaceae</taxon>
        <taxon>Discina</taxon>
    </lineage>
</organism>
<evidence type="ECO:0000313" key="2">
    <source>
        <dbReference type="EMBL" id="KAL0631085.1"/>
    </source>
</evidence>
<dbReference type="EMBL" id="JBBBZM010000303">
    <property type="protein sequence ID" value="KAL0631085.1"/>
    <property type="molecule type" value="Genomic_DNA"/>
</dbReference>
<accession>A0ABR3G583</accession>
<proteinExistence type="predicted"/>
<comment type="caution">
    <text evidence="2">The sequence shown here is derived from an EMBL/GenBank/DDBJ whole genome shotgun (WGS) entry which is preliminary data.</text>
</comment>
<evidence type="ECO:0000256" key="1">
    <source>
        <dbReference type="SAM" id="MobiDB-lite"/>
    </source>
</evidence>
<protein>
    <submittedName>
        <fullName evidence="2">Uncharacterized protein</fullName>
    </submittedName>
</protein>
<evidence type="ECO:0000313" key="3">
    <source>
        <dbReference type="Proteomes" id="UP001447188"/>
    </source>
</evidence>
<reference evidence="2 3" key="1">
    <citation type="submission" date="2024-02" db="EMBL/GenBank/DDBJ databases">
        <title>Discinaceae phylogenomics.</title>
        <authorList>
            <person name="Dirks A.C."/>
            <person name="James T.Y."/>
        </authorList>
    </citation>
    <scope>NUCLEOTIDE SEQUENCE [LARGE SCALE GENOMIC DNA]</scope>
    <source>
        <strain evidence="2 3">ACD0624</strain>
    </source>
</reference>
<keyword evidence="3" id="KW-1185">Reference proteome</keyword>